<reference evidence="7 8" key="1">
    <citation type="journal article" date="2016" name="Sci. Rep.">
        <title>Penicillium arizonense, a new, genome sequenced fungal species, reveals a high chemical diversity in secreted metabolites.</title>
        <authorList>
            <person name="Grijseels S."/>
            <person name="Nielsen J.C."/>
            <person name="Randelovic M."/>
            <person name="Nielsen J."/>
            <person name="Nielsen K.F."/>
            <person name="Workman M."/>
            <person name="Frisvad J.C."/>
        </authorList>
    </citation>
    <scope>NUCLEOTIDE SEQUENCE [LARGE SCALE GENOMIC DNA]</scope>
    <source>
        <strain evidence="7 8">CBS 141311</strain>
    </source>
</reference>
<keyword evidence="3" id="KW-0804">Transcription</keyword>
<dbReference type="InterPro" id="IPR036864">
    <property type="entry name" value="Zn2-C6_fun-type_DNA-bd_sf"/>
</dbReference>
<keyword evidence="8" id="KW-1185">Reference proteome</keyword>
<dbReference type="OrthoDB" id="4356994at2759"/>
<dbReference type="Gene3D" id="4.10.240.10">
    <property type="entry name" value="Zn(2)-C6 fungal-type DNA-binding domain"/>
    <property type="match status" value="1"/>
</dbReference>
<dbReference type="AlphaFoldDB" id="A0A1F5LPB4"/>
<feature type="compositionally biased region" description="Polar residues" evidence="5">
    <location>
        <begin position="95"/>
        <end position="105"/>
    </location>
</feature>
<evidence type="ECO:0000313" key="7">
    <source>
        <dbReference type="EMBL" id="OGE55048.1"/>
    </source>
</evidence>
<dbReference type="GO" id="GO:0000981">
    <property type="term" value="F:DNA-binding transcription factor activity, RNA polymerase II-specific"/>
    <property type="evidence" value="ECO:0007669"/>
    <property type="project" value="InterPro"/>
</dbReference>
<dbReference type="Pfam" id="PF00172">
    <property type="entry name" value="Zn_clus"/>
    <property type="match status" value="1"/>
</dbReference>
<proteinExistence type="predicted"/>
<keyword evidence="1" id="KW-0805">Transcription regulation</keyword>
<name>A0A1F5LPB4_PENAI</name>
<comment type="caution">
    <text evidence="7">The sequence shown here is derived from an EMBL/GenBank/DDBJ whole genome shotgun (WGS) entry which is preliminary data.</text>
</comment>
<dbReference type="SUPFAM" id="SSF57701">
    <property type="entry name" value="Zn2/Cys6 DNA-binding domain"/>
    <property type="match status" value="1"/>
</dbReference>
<dbReference type="CDD" id="cd00067">
    <property type="entry name" value="GAL4"/>
    <property type="match status" value="1"/>
</dbReference>
<feature type="domain" description="Zn(2)-C6 fungal-type" evidence="6">
    <location>
        <begin position="29"/>
        <end position="58"/>
    </location>
</feature>
<dbReference type="PROSITE" id="PS50048">
    <property type="entry name" value="ZN2_CY6_FUNGAL_2"/>
    <property type="match status" value="1"/>
</dbReference>
<organism evidence="7 8">
    <name type="scientific">Penicillium arizonense</name>
    <dbReference type="NCBI Taxonomy" id="1835702"/>
    <lineage>
        <taxon>Eukaryota</taxon>
        <taxon>Fungi</taxon>
        <taxon>Dikarya</taxon>
        <taxon>Ascomycota</taxon>
        <taxon>Pezizomycotina</taxon>
        <taxon>Eurotiomycetes</taxon>
        <taxon>Eurotiomycetidae</taxon>
        <taxon>Eurotiales</taxon>
        <taxon>Aspergillaceae</taxon>
        <taxon>Penicillium</taxon>
    </lineage>
</organism>
<dbReference type="GO" id="GO:0008270">
    <property type="term" value="F:zinc ion binding"/>
    <property type="evidence" value="ECO:0007669"/>
    <property type="project" value="InterPro"/>
</dbReference>
<gene>
    <name evidence="7" type="ORF">PENARI_c005G07430</name>
</gene>
<dbReference type="EMBL" id="LXJU01000005">
    <property type="protein sequence ID" value="OGE55048.1"/>
    <property type="molecule type" value="Genomic_DNA"/>
</dbReference>
<evidence type="ECO:0000256" key="3">
    <source>
        <dbReference type="ARBA" id="ARBA00023163"/>
    </source>
</evidence>
<feature type="region of interest" description="Disordered" evidence="5">
    <location>
        <begin position="1"/>
        <end position="20"/>
    </location>
</feature>
<evidence type="ECO:0000256" key="2">
    <source>
        <dbReference type="ARBA" id="ARBA00023125"/>
    </source>
</evidence>
<dbReference type="GeneID" id="34574587"/>
<protein>
    <recommendedName>
        <fullName evidence="6">Zn(2)-C6 fungal-type domain-containing protein</fullName>
    </recommendedName>
</protein>
<evidence type="ECO:0000256" key="4">
    <source>
        <dbReference type="ARBA" id="ARBA00023242"/>
    </source>
</evidence>
<keyword evidence="2" id="KW-0238">DNA-binding</keyword>
<dbReference type="RefSeq" id="XP_022490478.1">
    <property type="nucleotide sequence ID" value="XM_022629853.1"/>
</dbReference>
<evidence type="ECO:0000256" key="5">
    <source>
        <dbReference type="SAM" id="MobiDB-lite"/>
    </source>
</evidence>
<accession>A0A1F5LPB4</accession>
<dbReference type="PANTHER" id="PTHR47785:SF7">
    <property type="entry name" value="ZN(II)2CYS6 TRANSCRIPTION FACTOR (EUROFUNG)"/>
    <property type="match status" value="1"/>
</dbReference>
<evidence type="ECO:0000259" key="6">
    <source>
        <dbReference type="PROSITE" id="PS50048"/>
    </source>
</evidence>
<keyword evidence="4" id="KW-0539">Nucleus</keyword>
<dbReference type="InterPro" id="IPR053181">
    <property type="entry name" value="EcdB-like_regulator"/>
</dbReference>
<dbReference type="PANTHER" id="PTHR47785">
    <property type="entry name" value="ZN(II)2CYS6 TRANSCRIPTION FACTOR (EUROFUNG)-RELATED-RELATED"/>
    <property type="match status" value="1"/>
</dbReference>
<dbReference type="Proteomes" id="UP000177622">
    <property type="component" value="Unassembled WGS sequence"/>
</dbReference>
<dbReference type="SMART" id="SM00066">
    <property type="entry name" value="GAL4"/>
    <property type="match status" value="1"/>
</dbReference>
<dbReference type="GO" id="GO:0003677">
    <property type="term" value="F:DNA binding"/>
    <property type="evidence" value="ECO:0007669"/>
    <property type="project" value="UniProtKB-KW"/>
</dbReference>
<dbReference type="STRING" id="1835702.A0A1F5LPB4"/>
<dbReference type="PROSITE" id="PS00463">
    <property type="entry name" value="ZN2_CY6_FUNGAL_1"/>
    <property type="match status" value="1"/>
</dbReference>
<sequence>MPQGTQGRSHRGPLSRAGTAYGRTRTASACQICRARRAKCDNEKPCSYCRRIGATCSSEPASATAGFDPASLTILAKLEALQNEVASLSDRLQRPRSTSHSSPGSTVVAHASPHTPPQQAPFTLSLDRHLQRGNISQVLAWNIWQPHEPPQCLTAGEGDPGPDTTSFGRVQTPQLHQNLDLSLFPGFLDAFFRNVHVLNPMLDEQQVRAQLTNSLLNGIGWDAASCLLLLVLANGACSSEFGELPMTGPTGGRDEHRRLNAQALFDAAENRKHTLWRSDYLTQARCHFYSGLFMMVWMRPFDAWRYFLQGLATCQRLTAPENCRSPRDPAQVERQAEESIYWSCWKSERELRFELDMPNFSSTGYDHPIMFPTLPPQVFDQEQLRAWYFYLAEISLWRSEMTARKTLSEFVKQQPSALEVLAERIVDLEASLASWQASLPDAISFDPGLQSNAVDILHFVLQGRLTYNYEVLTWPFLETQLLFGSHRTVRVSELVARGVRVHYDRLSINRPGFYYRHHGTWLMRRSSTRSACILLAVARSNFSDILPAGWQALLSDTIAMLEYWSETPEDETVVFLKSVLLEFIQ</sequence>
<evidence type="ECO:0000256" key="1">
    <source>
        <dbReference type="ARBA" id="ARBA00023015"/>
    </source>
</evidence>
<dbReference type="CDD" id="cd12148">
    <property type="entry name" value="fungal_TF_MHR"/>
    <property type="match status" value="1"/>
</dbReference>
<dbReference type="InterPro" id="IPR001138">
    <property type="entry name" value="Zn2Cys6_DnaBD"/>
</dbReference>
<feature type="region of interest" description="Disordered" evidence="5">
    <location>
        <begin position="89"/>
        <end position="118"/>
    </location>
</feature>
<evidence type="ECO:0000313" key="8">
    <source>
        <dbReference type="Proteomes" id="UP000177622"/>
    </source>
</evidence>